<protein>
    <submittedName>
        <fullName evidence="12">Sucrase-isomaltase, intestinal-like</fullName>
    </submittedName>
</protein>
<dbReference type="PANTHER" id="PTHR22762:SF133">
    <property type="entry name" value="P-TYPE DOMAIN-CONTAINING PROTEIN"/>
    <property type="match status" value="1"/>
</dbReference>
<evidence type="ECO:0000256" key="1">
    <source>
        <dbReference type="ARBA" id="ARBA00004370"/>
    </source>
</evidence>
<dbReference type="InterPro" id="IPR017853">
    <property type="entry name" value="GH"/>
</dbReference>
<dbReference type="InterPro" id="IPR030459">
    <property type="entry name" value="Glyco_hydro_31_CS"/>
</dbReference>
<keyword evidence="6" id="KW-1015">Disulfide bond</keyword>
<dbReference type="GO" id="GO:0030246">
    <property type="term" value="F:carbohydrate binding"/>
    <property type="evidence" value="ECO:0007669"/>
    <property type="project" value="InterPro"/>
</dbReference>
<dbReference type="PANTHER" id="PTHR22762">
    <property type="entry name" value="ALPHA-GLUCOSIDASE"/>
    <property type="match status" value="1"/>
</dbReference>
<sequence>MTAVPPSALGHSYGSSTEQCTVPVARRVDCHPQPGATQENCEARGCTWCATDIPNAPSCFFSEDSGYGYSLVTLDKRSTVSLFGNDISPIVMDVEFQTKDRLRFKVSILGEDAIIRPTPHQPTIDANYDVEFSPDSSRFQVKRKSTGTVPLVDMFFSNQYLQITTAVPSTSVYGFGEQEHVSFKHNMDFVTYGMFSRDQAPTPLANLYGVHPFYMCVEDDSNAHGVLLLNSNAQDVSLSPNPSLTFRTIGGILDFYVFLGPTPENVIQQYTEAIGRPHMPAYWSLGFHLSRWGYPSLDVVKETVERMHQYDIPFDVQHFDIDYMDRRLDFTYDKTNYAGLPEYIKELKTEGMHSVIILDPFISKDEEPGTYRPYDLGQEMGVWINNSDGVTPAIGKSLPPGYSVFPDYTNPRTVEWWTQLCLEFKDVLDYDGIWIDMNEPSNDLTGQLPGCAANDINNPPYIPSITGRSLSQKTLCPDSKTYLGEHYNTHSLFGCVVQQATGKRAFVLSRSTFVGSGKHAAHWLGDNNSKWKDMHYSIIGMLEFNLFGIPFVGADICGFNSNTTYELCLRWTQLGSFYPFSRNHNAEGNAAQDPAVFGAQFAKIARSALRIRYSLLPYLYTLFFESHVHGNTVVRSLMHEFTSDQQTHGIDTAFLWGPAFMVAPVLQEASTII</sequence>
<dbReference type="SUPFAM" id="SSF51445">
    <property type="entry name" value="(Trans)glycosidases"/>
    <property type="match status" value="1"/>
</dbReference>
<gene>
    <name evidence="12" type="primary">LOC107308092</name>
</gene>
<proteinExistence type="inferred from homology"/>
<comment type="subcellular location">
    <subcellularLocation>
        <location evidence="1">Membrane</location>
    </subcellularLocation>
</comment>
<dbReference type="Gene3D" id="2.60.40.1760">
    <property type="entry name" value="glycosyl hydrolase (family 31)"/>
    <property type="match status" value="1"/>
</dbReference>
<dbReference type="InterPro" id="IPR000519">
    <property type="entry name" value="P_trefoil_dom"/>
</dbReference>
<evidence type="ECO:0000256" key="7">
    <source>
        <dbReference type="ARBA" id="ARBA00023180"/>
    </source>
</evidence>
<evidence type="ECO:0000256" key="3">
    <source>
        <dbReference type="ARBA" id="ARBA00022729"/>
    </source>
</evidence>
<name>A0A8C2T861_COTJA</name>
<dbReference type="Pfam" id="PF00088">
    <property type="entry name" value="Trefoil"/>
    <property type="match status" value="1"/>
</dbReference>
<keyword evidence="4 10" id="KW-0378">Hydrolase</keyword>
<dbReference type="GO" id="GO:0005975">
    <property type="term" value="P:carbohydrate metabolic process"/>
    <property type="evidence" value="ECO:0007669"/>
    <property type="project" value="InterPro"/>
</dbReference>
<comment type="similarity">
    <text evidence="2 10">Belongs to the glycosyl hydrolase 31 family.</text>
</comment>
<dbReference type="Gene3D" id="3.20.20.80">
    <property type="entry name" value="Glycosidases"/>
    <property type="match status" value="1"/>
</dbReference>
<reference evidence="12" key="3">
    <citation type="submission" date="2025-09" db="UniProtKB">
        <authorList>
            <consortium name="Ensembl"/>
        </authorList>
    </citation>
    <scope>IDENTIFICATION</scope>
</reference>
<evidence type="ECO:0000256" key="2">
    <source>
        <dbReference type="ARBA" id="ARBA00007806"/>
    </source>
</evidence>
<evidence type="ECO:0000256" key="5">
    <source>
        <dbReference type="ARBA" id="ARBA00023136"/>
    </source>
</evidence>
<evidence type="ECO:0000256" key="6">
    <source>
        <dbReference type="ARBA" id="ARBA00023157"/>
    </source>
</evidence>
<organism evidence="12 13">
    <name type="scientific">Coturnix japonica</name>
    <name type="common">Japanese quail</name>
    <name type="synonym">Coturnix coturnix japonica</name>
    <dbReference type="NCBI Taxonomy" id="93934"/>
    <lineage>
        <taxon>Eukaryota</taxon>
        <taxon>Metazoa</taxon>
        <taxon>Chordata</taxon>
        <taxon>Craniata</taxon>
        <taxon>Vertebrata</taxon>
        <taxon>Euteleostomi</taxon>
        <taxon>Archelosauria</taxon>
        <taxon>Archosauria</taxon>
        <taxon>Dinosauria</taxon>
        <taxon>Saurischia</taxon>
        <taxon>Theropoda</taxon>
        <taxon>Coelurosauria</taxon>
        <taxon>Aves</taxon>
        <taxon>Neognathae</taxon>
        <taxon>Galloanserae</taxon>
        <taxon>Galliformes</taxon>
        <taxon>Phasianidae</taxon>
        <taxon>Perdicinae</taxon>
        <taxon>Coturnix</taxon>
    </lineage>
</organism>
<dbReference type="Gene3D" id="2.60.40.1180">
    <property type="entry name" value="Golgi alpha-mannosidase II"/>
    <property type="match status" value="1"/>
</dbReference>
<comment type="caution">
    <text evidence="9">Lacks conserved residue(s) required for the propagation of feature annotation.</text>
</comment>
<dbReference type="Proteomes" id="UP000694412">
    <property type="component" value="Chromosome 1"/>
</dbReference>
<keyword evidence="7" id="KW-0325">Glycoprotein</keyword>
<evidence type="ECO:0000313" key="12">
    <source>
        <dbReference type="Ensembl" id="ENSCJPP00005009074.1"/>
    </source>
</evidence>
<dbReference type="CDD" id="cd06602">
    <property type="entry name" value="GH31_MGAM_SI_GAA"/>
    <property type="match status" value="1"/>
</dbReference>
<dbReference type="Gene3D" id="4.10.110.10">
    <property type="entry name" value="Spasmolytic Protein, domain 1"/>
    <property type="match status" value="1"/>
</dbReference>
<dbReference type="InterPro" id="IPR011013">
    <property type="entry name" value="Gal_mutarotase_sf_dom"/>
</dbReference>
<dbReference type="GO" id="GO:0004558">
    <property type="term" value="F:alpha-1,4-glucosidase activity"/>
    <property type="evidence" value="ECO:0007669"/>
    <property type="project" value="TreeGrafter"/>
</dbReference>
<keyword evidence="8 10" id="KW-0326">Glycosidase</keyword>
<evidence type="ECO:0000259" key="11">
    <source>
        <dbReference type="PROSITE" id="PS51448"/>
    </source>
</evidence>
<dbReference type="GO" id="GO:0016020">
    <property type="term" value="C:membrane"/>
    <property type="evidence" value="ECO:0007669"/>
    <property type="project" value="UniProtKB-SubCell"/>
</dbReference>
<reference evidence="12" key="2">
    <citation type="submission" date="2025-08" db="UniProtKB">
        <authorList>
            <consortium name="Ensembl"/>
        </authorList>
    </citation>
    <scope>IDENTIFICATION</scope>
</reference>
<dbReference type="SMART" id="SM00018">
    <property type="entry name" value="PD"/>
    <property type="match status" value="1"/>
</dbReference>
<dbReference type="CDD" id="cd14752">
    <property type="entry name" value="GH31_N"/>
    <property type="match status" value="1"/>
</dbReference>
<dbReference type="PROSITE" id="PS00129">
    <property type="entry name" value="GLYCOSYL_HYDROL_F31_1"/>
    <property type="match status" value="1"/>
</dbReference>
<dbReference type="GeneTree" id="ENSGT00940000164750"/>
<reference evidence="12" key="1">
    <citation type="submission" date="2015-11" db="EMBL/GenBank/DDBJ databases">
        <authorList>
            <consortium name="International Coturnix japonica Genome Analysis Consortium"/>
            <person name="Warren W."/>
            <person name="Burt D.W."/>
            <person name="Antin P.B."/>
            <person name="Lanford R."/>
            <person name="Gros J."/>
            <person name="Wilson R.K."/>
        </authorList>
    </citation>
    <scope>NUCLEOTIDE SEQUENCE [LARGE SCALE GENOMIC DNA]</scope>
</reference>
<dbReference type="Pfam" id="PF21365">
    <property type="entry name" value="Glyco_hydro_31_3rd"/>
    <property type="match status" value="1"/>
</dbReference>
<dbReference type="CDD" id="cd00111">
    <property type="entry name" value="Trefoil"/>
    <property type="match status" value="1"/>
</dbReference>
<dbReference type="InterPro" id="IPR000322">
    <property type="entry name" value="Glyco_hydro_31_TIM"/>
</dbReference>
<dbReference type="InterPro" id="IPR030458">
    <property type="entry name" value="Glyco_hydro_31_AS"/>
</dbReference>
<evidence type="ECO:0000256" key="9">
    <source>
        <dbReference type="PROSITE-ProRule" id="PRU00779"/>
    </source>
</evidence>
<evidence type="ECO:0000256" key="4">
    <source>
        <dbReference type="ARBA" id="ARBA00022801"/>
    </source>
</evidence>
<dbReference type="Pfam" id="PF01055">
    <property type="entry name" value="Glyco_hydro_31_2nd"/>
    <property type="match status" value="1"/>
</dbReference>
<dbReference type="SUPFAM" id="SSF51011">
    <property type="entry name" value="Glycosyl hydrolase domain"/>
    <property type="match status" value="1"/>
</dbReference>
<dbReference type="Ensembl" id="ENSCJPT00005013610.1">
    <property type="protein sequence ID" value="ENSCJPP00005009074.1"/>
    <property type="gene ID" value="ENSCJPG00005008031.1"/>
</dbReference>
<feature type="domain" description="P-type" evidence="11">
    <location>
        <begin position="18"/>
        <end position="63"/>
    </location>
</feature>
<dbReference type="InterPro" id="IPR044913">
    <property type="entry name" value="P_trefoil_dom_sf"/>
</dbReference>
<dbReference type="InterPro" id="IPR013780">
    <property type="entry name" value="Glyco_hydro_b"/>
</dbReference>
<dbReference type="PROSITE" id="PS00707">
    <property type="entry name" value="GLYCOSYL_HYDROL_F31_2"/>
    <property type="match status" value="1"/>
</dbReference>
<dbReference type="SUPFAM" id="SSF74650">
    <property type="entry name" value="Galactose mutarotase-like"/>
    <property type="match status" value="1"/>
</dbReference>
<evidence type="ECO:0000256" key="8">
    <source>
        <dbReference type="ARBA" id="ARBA00023295"/>
    </source>
</evidence>
<keyword evidence="13" id="KW-1185">Reference proteome</keyword>
<keyword evidence="5" id="KW-0472">Membrane</keyword>
<dbReference type="PROSITE" id="PS51448">
    <property type="entry name" value="P_TREFOIL_2"/>
    <property type="match status" value="1"/>
</dbReference>
<dbReference type="InterPro" id="IPR048395">
    <property type="entry name" value="Glyco_hydro_31_C"/>
</dbReference>
<evidence type="ECO:0000256" key="10">
    <source>
        <dbReference type="RuleBase" id="RU361185"/>
    </source>
</evidence>
<dbReference type="AlphaFoldDB" id="A0A8C2T861"/>
<keyword evidence="3" id="KW-0732">Signal</keyword>
<accession>A0A8C2T861</accession>
<evidence type="ECO:0000313" key="13">
    <source>
        <dbReference type="Proteomes" id="UP000694412"/>
    </source>
</evidence>